<dbReference type="PaxDb" id="3847-GLYMA18G32744.1"/>
<protein>
    <recommendedName>
        <fullName evidence="2">DUF8040 domain-containing protein</fullName>
    </recommendedName>
</protein>
<reference evidence="4" key="2">
    <citation type="submission" date="2018-02" db="UniProtKB">
        <authorList>
            <consortium name="EnsemblPlants"/>
        </authorList>
    </citation>
    <scope>IDENTIFICATION</scope>
    <source>
        <strain evidence="4">Williams 82</strain>
    </source>
</reference>
<gene>
    <name evidence="3" type="ORF">GLYMA_18G157700</name>
</gene>
<keyword evidence="5" id="KW-1185">Reference proteome</keyword>
<feature type="domain" description="DUF8040" evidence="2">
    <location>
        <begin position="61"/>
        <end position="154"/>
    </location>
</feature>
<evidence type="ECO:0000313" key="4">
    <source>
        <dbReference type="EnsemblPlants" id="KRG99615"/>
    </source>
</evidence>
<evidence type="ECO:0000313" key="5">
    <source>
        <dbReference type="Proteomes" id="UP000008827"/>
    </source>
</evidence>
<accession>A0A0R0F0I2</accession>
<dbReference type="AlphaFoldDB" id="A0A0R0F0I2"/>
<keyword evidence="1" id="KW-0812">Transmembrane</keyword>
<dbReference type="EMBL" id="CM000851">
    <property type="protein sequence ID" value="KRG99615.1"/>
    <property type="molecule type" value="Genomic_DNA"/>
</dbReference>
<evidence type="ECO:0000313" key="3">
    <source>
        <dbReference type="EMBL" id="KRG99615.1"/>
    </source>
</evidence>
<dbReference type="Proteomes" id="UP000008827">
    <property type="component" value="Chromosome 18"/>
</dbReference>
<dbReference type="PANTHER" id="PTHR22930">
    <property type="match status" value="1"/>
</dbReference>
<dbReference type="EnsemblPlants" id="KRG99615">
    <property type="protein sequence ID" value="KRG99615"/>
    <property type="gene ID" value="GLYMA_18G157700"/>
</dbReference>
<evidence type="ECO:0000256" key="1">
    <source>
        <dbReference type="SAM" id="Phobius"/>
    </source>
</evidence>
<dbReference type="InterPro" id="IPR058353">
    <property type="entry name" value="DUF8040"/>
</dbReference>
<feature type="transmembrane region" description="Helical" evidence="1">
    <location>
        <begin position="28"/>
        <end position="47"/>
    </location>
</feature>
<sequence>MESSIVDASAASRKRRRDEEEEEELEQVFFIIVSVVTMLLGALTWYHDKYFVKEPARNLELERHSFLNRLYRGTETDCIEQLRVSKKAFFKLCRILQEKGQLVKTKNVPIDEVVAMFLHILAHNLKYRVVHFSYCRSMETISRQFKNVLRAIMKVSKEYLKFHEYNLESSVENKWRWFKSHEKAKRFRFKVIPNWDDIVDLCAKDRAIGLGVENALDADDIMSKETNEEEAIHSVSFDLEGSSSATRKNIRPKNM</sequence>
<reference evidence="3" key="3">
    <citation type="submission" date="2018-07" db="EMBL/GenBank/DDBJ databases">
        <title>WGS assembly of Glycine max.</title>
        <authorList>
            <person name="Schmutz J."/>
            <person name="Cannon S."/>
            <person name="Schlueter J."/>
            <person name="Ma J."/>
            <person name="Mitros T."/>
            <person name="Nelson W."/>
            <person name="Hyten D."/>
            <person name="Song Q."/>
            <person name="Thelen J."/>
            <person name="Cheng J."/>
            <person name="Xu D."/>
            <person name="Hellsten U."/>
            <person name="May G."/>
            <person name="Yu Y."/>
            <person name="Sakurai T."/>
            <person name="Umezawa T."/>
            <person name="Bhattacharyya M."/>
            <person name="Sandhu D."/>
            <person name="Valliyodan B."/>
            <person name="Lindquist E."/>
            <person name="Peto M."/>
            <person name="Grant D."/>
            <person name="Shu S."/>
            <person name="Goodstein D."/>
            <person name="Barry K."/>
            <person name="Futrell-Griggs M."/>
            <person name="Abernathy B."/>
            <person name="Du J."/>
            <person name="Tian Z."/>
            <person name="Zhu L."/>
            <person name="Gill N."/>
            <person name="Joshi T."/>
            <person name="Libault M."/>
            <person name="Sethuraman A."/>
            <person name="Zhang X."/>
            <person name="Shinozaki K."/>
            <person name="Nguyen H."/>
            <person name="Wing R."/>
            <person name="Cregan P."/>
            <person name="Specht J."/>
            <person name="Grimwood J."/>
            <person name="Rokhsar D."/>
            <person name="Stacey G."/>
            <person name="Shoemaker R."/>
            <person name="Jackson S."/>
        </authorList>
    </citation>
    <scope>NUCLEOTIDE SEQUENCE</scope>
    <source>
        <tissue evidence="3">Callus</tissue>
    </source>
</reference>
<keyword evidence="1" id="KW-0472">Membrane</keyword>
<dbReference type="Gramene" id="KRG99615">
    <property type="protein sequence ID" value="KRG99615"/>
    <property type="gene ID" value="GLYMA_18G157700"/>
</dbReference>
<reference evidence="3 4" key="1">
    <citation type="journal article" date="2010" name="Nature">
        <title>Genome sequence of the palaeopolyploid soybean.</title>
        <authorList>
            <person name="Schmutz J."/>
            <person name="Cannon S.B."/>
            <person name="Schlueter J."/>
            <person name="Ma J."/>
            <person name="Mitros T."/>
            <person name="Nelson W."/>
            <person name="Hyten D.L."/>
            <person name="Song Q."/>
            <person name="Thelen J.J."/>
            <person name="Cheng J."/>
            <person name="Xu D."/>
            <person name="Hellsten U."/>
            <person name="May G.D."/>
            <person name="Yu Y."/>
            <person name="Sakurai T."/>
            <person name="Umezawa T."/>
            <person name="Bhattacharyya M.K."/>
            <person name="Sandhu D."/>
            <person name="Valliyodan B."/>
            <person name="Lindquist E."/>
            <person name="Peto M."/>
            <person name="Grant D."/>
            <person name="Shu S."/>
            <person name="Goodstein D."/>
            <person name="Barry K."/>
            <person name="Futrell-Griggs M."/>
            <person name="Abernathy B."/>
            <person name="Du J."/>
            <person name="Tian Z."/>
            <person name="Zhu L."/>
            <person name="Gill N."/>
            <person name="Joshi T."/>
            <person name="Libault M."/>
            <person name="Sethuraman A."/>
            <person name="Zhang X.-C."/>
            <person name="Shinozaki K."/>
            <person name="Nguyen H.T."/>
            <person name="Wing R.A."/>
            <person name="Cregan P."/>
            <person name="Specht J."/>
            <person name="Grimwood J."/>
            <person name="Rokhsar D."/>
            <person name="Stacey G."/>
            <person name="Shoemaker R.C."/>
            <person name="Jackson S.A."/>
        </authorList>
    </citation>
    <scope>NUCLEOTIDE SEQUENCE</scope>
    <source>
        <strain evidence="4">cv. Williams 82</strain>
        <tissue evidence="3">Callus</tissue>
    </source>
</reference>
<name>A0A0R0F0I2_SOYBN</name>
<evidence type="ECO:0000259" key="2">
    <source>
        <dbReference type="Pfam" id="PF26138"/>
    </source>
</evidence>
<dbReference type="PANTHER" id="PTHR22930:SF281">
    <property type="entry name" value="NUCLEASE"/>
    <property type="match status" value="1"/>
</dbReference>
<dbReference type="Pfam" id="PF26138">
    <property type="entry name" value="DUF8040"/>
    <property type="match status" value="1"/>
</dbReference>
<dbReference type="InParanoid" id="A0A0R0F0I2"/>
<organism evidence="3">
    <name type="scientific">Glycine max</name>
    <name type="common">Soybean</name>
    <name type="synonym">Glycine hispida</name>
    <dbReference type="NCBI Taxonomy" id="3847"/>
    <lineage>
        <taxon>Eukaryota</taxon>
        <taxon>Viridiplantae</taxon>
        <taxon>Streptophyta</taxon>
        <taxon>Embryophyta</taxon>
        <taxon>Tracheophyta</taxon>
        <taxon>Spermatophyta</taxon>
        <taxon>Magnoliopsida</taxon>
        <taxon>eudicotyledons</taxon>
        <taxon>Gunneridae</taxon>
        <taxon>Pentapetalae</taxon>
        <taxon>rosids</taxon>
        <taxon>fabids</taxon>
        <taxon>Fabales</taxon>
        <taxon>Fabaceae</taxon>
        <taxon>Papilionoideae</taxon>
        <taxon>50 kb inversion clade</taxon>
        <taxon>NPAAA clade</taxon>
        <taxon>indigoferoid/millettioid clade</taxon>
        <taxon>Phaseoleae</taxon>
        <taxon>Glycine</taxon>
        <taxon>Glycine subgen. Soja</taxon>
    </lineage>
</organism>
<keyword evidence="1" id="KW-1133">Transmembrane helix</keyword>
<proteinExistence type="predicted"/>
<dbReference type="InterPro" id="IPR045249">
    <property type="entry name" value="HARBI1-like"/>
</dbReference>